<evidence type="ECO:0000256" key="1">
    <source>
        <dbReference type="ARBA" id="ARBA00010688"/>
    </source>
</evidence>
<dbReference type="InterPro" id="IPR011611">
    <property type="entry name" value="PfkB_dom"/>
</dbReference>
<dbReference type="GO" id="GO:0005829">
    <property type="term" value="C:cytosol"/>
    <property type="evidence" value="ECO:0007669"/>
    <property type="project" value="TreeGrafter"/>
</dbReference>
<evidence type="ECO:0000313" key="8">
    <source>
        <dbReference type="EMBL" id="GED07466.1"/>
    </source>
</evidence>
<dbReference type="Gene3D" id="3.40.1190.20">
    <property type="match status" value="1"/>
</dbReference>
<evidence type="ECO:0000256" key="3">
    <source>
        <dbReference type="ARBA" id="ARBA00022741"/>
    </source>
</evidence>
<organism evidence="8 9">
    <name type="scientific">Glutamicibacter uratoxydans</name>
    <name type="common">Arthrobacter uratoxydans</name>
    <dbReference type="NCBI Taxonomy" id="43667"/>
    <lineage>
        <taxon>Bacteria</taxon>
        <taxon>Bacillati</taxon>
        <taxon>Actinomycetota</taxon>
        <taxon>Actinomycetes</taxon>
        <taxon>Micrococcales</taxon>
        <taxon>Micrococcaceae</taxon>
        <taxon>Glutamicibacter</taxon>
    </lineage>
</organism>
<accession>A0A4Y4DR99</accession>
<keyword evidence="4 8" id="KW-0418">Kinase</keyword>
<dbReference type="Pfam" id="PF00294">
    <property type="entry name" value="PfkB"/>
    <property type="match status" value="1"/>
</dbReference>
<dbReference type="NCBIfam" id="TIGR03168">
    <property type="entry name" value="1-PFK"/>
    <property type="match status" value="1"/>
</dbReference>
<comment type="similarity">
    <text evidence="1">Belongs to the carbohydrate kinase PfkB family.</text>
</comment>
<dbReference type="CDD" id="cd01164">
    <property type="entry name" value="FruK_PfkB_like"/>
    <property type="match status" value="1"/>
</dbReference>
<name>A0A4Y4DR99_GLUUR</name>
<protein>
    <submittedName>
        <fullName evidence="8">1-phosphofructokinase</fullName>
    </submittedName>
</protein>
<dbReference type="PANTHER" id="PTHR46566:SF5">
    <property type="entry name" value="1-PHOSPHOFRUCTOKINASE"/>
    <property type="match status" value="1"/>
</dbReference>
<keyword evidence="9" id="KW-1185">Reference proteome</keyword>
<dbReference type="SUPFAM" id="SSF53613">
    <property type="entry name" value="Ribokinase-like"/>
    <property type="match status" value="1"/>
</dbReference>
<evidence type="ECO:0000256" key="4">
    <source>
        <dbReference type="ARBA" id="ARBA00022777"/>
    </source>
</evidence>
<dbReference type="Proteomes" id="UP000316612">
    <property type="component" value="Unassembled WGS sequence"/>
</dbReference>
<evidence type="ECO:0000256" key="6">
    <source>
        <dbReference type="PIRNR" id="PIRNR000535"/>
    </source>
</evidence>
<reference evidence="8 9" key="1">
    <citation type="submission" date="2019-06" db="EMBL/GenBank/DDBJ databases">
        <title>Whole genome shotgun sequence of Glutamicibacter uratoxydans NBRC 15515.</title>
        <authorList>
            <person name="Hosoyama A."/>
            <person name="Uohara A."/>
            <person name="Ohji S."/>
            <person name="Ichikawa N."/>
        </authorList>
    </citation>
    <scope>NUCLEOTIDE SEQUENCE [LARGE SCALE GENOMIC DNA]</scope>
    <source>
        <strain evidence="8 9">NBRC 15515</strain>
    </source>
</reference>
<evidence type="ECO:0000256" key="2">
    <source>
        <dbReference type="ARBA" id="ARBA00022679"/>
    </source>
</evidence>
<proteinExistence type="inferred from homology"/>
<dbReference type="PIRSF" id="PIRSF000535">
    <property type="entry name" value="1PFK/6PFK/LacC"/>
    <property type="match status" value="1"/>
</dbReference>
<evidence type="ECO:0000313" key="9">
    <source>
        <dbReference type="Proteomes" id="UP000316612"/>
    </source>
</evidence>
<dbReference type="GO" id="GO:0008443">
    <property type="term" value="F:phosphofructokinase activity"/>
    <property type="evidence" value="ECO:0007669"/>
    <property type="project" value="TreeGrafter"/>
</dbReference>
<sequence length="329" mass="33744">MIITLTCNPALDKTIELDSPLAPGAVQRARAARVQAAGKGVNVARALHAAGAECLALLPGSPSDPLVRELAADRLPHRTLPIDAALRTNITLVDPYGTTTKINEPGPVLSAGALQDLQALISSSIEQFNASWLVLAGSLPPGMPFDYYAQLIAALRSSFKERCPKIAVDTSGAPLKALYAFGPEHVPDLVKPNGQELAELAGASCSEAELEASPQLAAAACARLLEHGTTAVLATLGASGAVLATAAGTWHAVHEPVTVRSTVGAGDSSLAGYLLADAAGAEPVQKLRWAAAYGSAAASLPGSTIPTHDDLRLDAVTVTALEQRQGSHS</sequence>
<dbReference type="PANTHER" id="PTHR46566">
    <property type="entry name" value="1-PHOSPHOFRUCTOKINASE-RELATED"/>
    <property type="match status" value="1"/>
</dbReference>
<dbReference type="EMBL" id="BJNY01000020">
    <property type="protein sequence ID" value="GED07466.1"/>
    <property type="molecule type" value="Genomic_DNA"/>
</dbReference>
<dbReference type="GO" id="GO:0005524">
    <property type="term" value="F:ATP binding"/>
    <property type="evidence" value="ECO:0007669"/>
    <property type="project" value="UniProtKB-KW"/>
</dbReference>
<gene>
    <name evidence="8" type="ORF">AUR04nite_29980</name>
</gene>
<dbReference type="AlphaFoldDB" id="A0A4Y4DR99"/>
<feature type="domain" description="Carbohydrate kinase PfkB" evidence="7">
    <location>
        <begin position="23"/>
        <end position="307"/>
    </location>
</feature>
<keyword evidence="3" id="KW-0547">Nucleotide-binding</keyword>
<dbReference type="RefSeq" id="WP_141366600.1">
    <property type="nucleotide sequence ID" value="NZ_BAAAJL010000014.1"/>
</dbReference>
<dbReference type="OrthoDB" id="9801219at2"/>
<keyword evidence="2 6" id="KW-0808">Transferase</keyword>
<evidence type="ECO:0000256" key="5">
    <source>
        <dbReference type="ARBA" id="ARBA00022840"/>
    </source>
</evidence>
<dbReference type="InterPro" id="IPR017583">
    <property type="entry name" value="Tagatose/fructose_Pkinase"/>
</dbReference>
<evidence type="ECO:0000259" key="7">
    <source>
        <dbReference type="Pfam" id="PF00294"/>
    </source>
</evidence>
<dbReference type="InterPro" id="IPR029056">
    <property type="entry name" value="Ribokinase-like"/>
</dbReference>
<comment type="caution">
    <text evidence="8">The sequence shown here is derived from an EMBL/GenBank/DDBJ whole genome shotgun (WGS) entry which is preliminary data.</text>
</comment>
<keyword evidence="5" id="KW-0067">ATP-binding</keyword>